<reference evidence="1" key="1">
    <citation type="journal article" date="2015" name="Nature">
        <title>Complex archaea that bridge the gap between prokaryotes and eukaryotes.</title>
        <authorList>
            <person name="Spang A."/>
            <person name="Saw J.H."/>
            <person name="Jorgensen S.L."/>
            <person name="Zaremba-Niedzwiedzka K."/>
            <person name="Martijn J."/>
            <person name="Lind A.E."/>
            <person name="van Eijk R."/>
            <person name="Schleper C."/>
            <person name="Guy L."/>
            <person name="Ettema T.J."/>
        </authorList>
    </citation>
    <scope>NUCLEOTIDE SEQUENCE</scope>
</reference>
<protein>
    <submittedName>
        <fullName evidence="1">Uncharacterized protein</fullName>
    </submittedName>
</protein>
<proteinExistence type="predicted"/>
<accession>A0A0F9LCL1</accession>
<gene>
    <name evidence="1" type="ORF">LCGC14_1526520</name>
</gene>
<sequence>MKILLSLLALVALSVEADECSMNTPEQTLECYGEYTRAKDVDSLKTIYWELKSFHFSDKVLEESAYKVIERKVYEKDLELGGALSEVPLWAKKGNVELISEKSTNGAKNTYSHIFRKINDKWYMVGHSAHGVDDFDEDW</sequence>
<dbReference type="AlphaFoldDB" id="A0A0F9LCL1"/>
<evidence type="ECO:0000313" key="1">
    <source>
        <dbReference type="EMBL" id="KKM61955.1"/>
    </source>
</evidence>
<name>A0A0F9LCL1_9ZZZZ</name>
<organism evidence="1">
    <name type="scientific">marine sediment metagenome</name>
    <dbReference type="NCBI Taxonomy" id="412755"/>
    <lineage>
        <taxon>unclassified sequences</taxon>
        <taxon>metagenomes</taxon>
        <taxon>ecological metagenomes</taxon>
    </lineage>
</organism>
<comment type="caution">
    <text evidence="1">The sequence shown here is derived from an EMBL/GenBank/DDBJ whole genome shotgun (WGS) entry which is preliminary data.</text>
</comment>
<dbReference type="EMBL" id="LAZR01011391">
    <property type="protein sequence ID" value="KKM61955.1"/>
    <property type="molecule type" value="Genomic_DNA"/>
</dbReference>